<comment type="caution">
    <text evidence="1">The sequence shown here is derived from an EMBL/GenBank/DDBJ whole genome shotgun (WGS) entry which is preliminary data.</text>
</comment>
<evidence type="ECO:0000313" key="1">
    <source>
        <dbReference type="EMBL" id="MBU5591646.1"/>
    </source>
</evidence>
<dbReference type="EMBL" id="JAHLQL010000001">
    <property type="protein sequence ID" value="MBU5591646.1"/>
    <property type="molecule type" value="Genomic_DNA"/>
</dbReference>
<protein>
    <recommendedName>
        <fullName evidence="3">Butirosin biosynthesis protein H N-terminal domain-containing protein</fullName>
    </recommendedName>
</protein>
<accession>A0ABS6EZJ3</accession>
<evidence type="ECO:0000313" key="2">
    <source>
        <dbReference type="Proteomes" id="UP000736583"/>
    </source>
</evidence>
<evidence type="ECO:0008006" key="3">
    <source>
        <dbReference type="Google" id="ProtNLM"/>
    </source>
</evidence>
<name>A0ABS6EZJ3_9CLOT</name>
<proteinExistence type="predicted"/>
<dbReference type="Proteomes" id="UP000736583">
    <property type="component" value="Unassembled WGS sequence"/>
</dbReference>
<keyword evidence="2" id="KW-1185">Reference proteome</keyword>
<sequence>MVSYKGNGSYCYSNSASMLLSTISEEVSPSLIEVLTGFSLGASIEDGLLFFDNSVTSPDVAINAAFHSLGFSVNERVSKDGGELPLEEFSKVLSDSPIMVGPVDMGFLTYLPNHKYLSGSDHYVLALEMNNNEVLLHDPHGYPFVSLPLNQLDLAWKSDKIQCRKGPYHYWFSPKKESDLSEDEIFLRAIKNFKTIYINQEKVARESKVLFGREAINIKANEFRNKKITDREMSHLIYFAFPVSARRSQDFAKYFNNREVLISTLKEKQSRLFGKCQTLATQGRLEAVGDTLEILADIEEQIKDAILKL</sequence>
<reference evidence="1 2" key="1">
    <citation type="submission" date="2021-06" db="EMBL/GenBank/DDBJ databases">
        <authorList>
            <person name="Sun Q."/>
            <person name="Li D."/>
        </authorList>
    </citation>
    <scope>NUCLEOTIDE SEQUENCE [LARGE SCALE GENOMIC DNA]</scope>
    <source>
        <strain evidence="1 2">MSJ-4</strain>
    </source>
</reference>
<gene>
    <name evidence="1" type="ORF">KQI89_07695</name>
</gene>
<dbReference type="RefSeq" id="WP_216456582.1">
    <property type="nucleotide sequence ID" value="NZ_JAHLQL010000001.1"/>
</dbReference>
<organism evidence="1 2">
    <name type="scientific">Clostridium simiarum</name>
    <dbReference type="NCBI Taxonomy" id="2841506"/>
    <lineage>
        <taxon>Bacteria</taxon>
        <taxon>Bacillati</taxon>
        <taxon>Bacillota</taxon>
        <taxon>Clostridia</taxon>
        <taxon>Eubacteriales</taxon>
        <taxon>Clostridiaceae</taxon>
        <taxon>Clostridium</taxon>
    </lineage>
</organism>